<sequence length="178" mass="19341">MLTTTPTGASSLDWAGPPTHQAKERIKISLLRLPTAFSPFSKKDILSLKPLAVRPPGRLGHSPTHQSPLIRRIHSQTPSQPSVPSQPVEFPTLLVDSKPPPPFQSQSETGVFFLPPPFSFPRSHRSEALLFLLTGGKGGSQLRGGFLRRLARSDQSAGPTGRSEQCCVDRAAADRDFD</sequence>
<gene>
    <name evidence="2" type="ORF">GUJ93_ZPchr0002g23789</name>
</gene>
<evidence type="ECO:0000313" key="3">
    <source>
        <dbReference type="Proteomes" id="UP000729402"/>
    </source>
</evidence>
<evidence type="ECO:0000313" key="2">
    <source>
        <dbReference type="EMBL" id="KAG8059262.1"/>
    </source>
</evidence>
<protein>
    <submittedName>
        <fullName evidence="2">Uncharacterized protein</fullName>
    </submittedName>
</protein>
<evidence type="ECO:0000256" key="1">
    <source>
        <dbReference type="SAM" id="MobiDB-lite"/>
    </source>
</evidence>
<comment type="caution">
    <text evidence="2">The sequence shown here is derived from an EMBL/GenBank/DDBJ whole genome shotgun (WGS) entry which is preliminary data.</text>
</comment>
<keyword evidence="3" id="KW-1185">Reference proteome</keyword>
<dbReference type="AlphaFoldDB" id="A0A8J5RY73"/>
<dbReference type="Proteomes" id="UP000729402">
    <property type="component" value="Unassembled WGS sequence"/>
</dbReference>
<organism evidence="2 3">
    <name type="scientific">Zizania palustris</name>
    <name type="common">Northern wild rice</name>
    <dbReference type="NCBI Taxonomy" id="103762"/>
    <lineage>
        <taxon>Eukaryota</taxon>
        <taxon>Viridiplantae</taxon>
        <taxon>Streptophyta</taxon>
        <taxon>Embryophyta</taxon>
        <taxon>Tracheophyta</taxon>
        <taxon>Spermatophyta</taxon>
        <taxon>Magnoliopsida</taxon>
        <taxon>Liliopsida</taxon>
        <taxon>Poales</taxon>
        <taxon>Poaceae</taxon>
        <taxon>BOP clade</taxon>
        <taxon>Oryzoideae</taxon>
        <taxon>Oryzeae</taxon>
        <taxon>Zizaniinae</taxon>
        <taxon>Zizania</taxon>
    </lineage>
</organism>
<accession>A0A8J5RY73</accession>
<name>A0A8J5RY73_ZIZPA</name>
<feature type="region of interest" description="Disordered" evidence="1">
    <location>
        <begin position="152"/>
        <end position="178"/>
    </location>
</feature>
<proteinExistence type="predicted"/>
<reference evidence="2" key="1">
    <citation type="journal article" date="2021" name="bioRxiv">
        <title>Whole Genome Assembly and Annotation of Northern Wild Rice, Zizania palustris L., Supports a Whole Genome Duplication in the Zizania Genus.</title>
        <authorList>
            <person name="Haas M."/>
            <person name="Kono T."/>
            <person name="Macchietto M."/>
            <person name="Millas R."/>
            <person name="McGilp L."/>
            <person name="Shao M."/>
            <person name="Duquette J."/>
            <person name="Hirsch C.N."/>
            <person name="Kimball J."/>
        </authorList>
    </citation>
    <scope>NUCLEOTIDE SEQUENCE</scope>
    <source>
        <tissue evidence="2">Fresh leaf tissue</tissue>
    </source>
</reference>
<reference evidence="2" key="2">
    <citation type="submission" date="2021-02" db="EMBL/GenBank/DDBJ databases">
        <authorList>
            <person name="Kimball J.A."/>
            <person name="Haas M.W."/>
            <person name="Macchietto M."/>
            <person name="Kono T."/>
            <person name="Duquette J."/>
            <person name="Shao M."/>
        </authorList>
    </citation>
    <scope>NUCLEOTIDE SEQUENCE</scope>
    <source>
        <tissue evidence="2">Fresh leaf tissue</tissue>
    </source>
</reference>
<dbReference type="EMBL" id="JAAALK010000287">
    <property type="protein sequence ID" value="KAG8059262.1"/>
    <property type="molecule type" value="Genomic_DNA"/>
</dbReference>